<dbReference type="OrthoDB" id="3565191at2759"/>
<evidence type="ECO:0000313" key="2">
    <source>
        <dbReference type="Proteomes" id="UP000070700"/>
    </source>
</evidence>
<protein>
    <submittedName>
        <fullName evidence="1">Uncharacterized protein</fullName>
    </submittedName>
</protein>
<dbReference type="InParanoid" id="A0A194XUE0"/>
<dbReference type="KEGG" id="psco:LY89DRAFT_744215"/>
<reference evidence="1 2" key="1">
    <citation type="submission" date="2015-10" db="EMBL/GenBank/DDBJ databases">
        <title>Full genome of DAOMC 229536 Phialocephala scopiformis, a fungal endophyte of spruce producing the potent anti-insectan compound rugulosin.</title>
        <authorList>
            <consortium name="DOE Joint Genome Institute"/>
            <person name="Walker A.K."/>
            <person name="Frasz S.L."/>
            <person name="Seifert K.A."/>
            <person name="Miller J.D."/>
            <person name="Mondo S.J."/>
            <person name="Labutti K."/>
            <person name="Lipzen A."/>
            <person name="Dockter R."/>
            <person name="Kennedy M."/>
            <person name="Grigoriev I.V."/>
            <person name="Spatafora J.W."/>
        </authorList>
    </citation>
    <scope>NUCLEOTIDE SEQUENCE [LARGE SCALE GENOMIC DNA]</scope>
    <source>
        <strain evidence="1 2">CBS 120377</strain>
    </source>
</reference>
<name>A0A194XUE0_MOLSC</name>
<dbReference type="RefSeq" id="XP_018078111.1">
    <property type="nucleotide sequence ID" value="XM_018221027.1"/>
</dbReference>
<proteinExistence type="predicted"/>
<accession>A0A194XUE0</accession>
<organism evidence="1 2">
    <name type="scientific">Mollisia scopiformis</name>
    <name type="common">Conifer needle endophyte fungus</name>
    <name type="synonym">Phialocephala scopiformis</name>
    <dbReference type="NCBI Taxonomy" id="149040"/>
    <lineage>
        <taxon>Eukaryota</taxon>
        <taxon>Fungi</taxon>
        <taxon>Dikarya</taxon>
        <taxon>Ascomycota</taxon>
        <taxon>Pezizomycotina</taxon>
        <taxon>Leotiomycetes</taxon>
        <taxon>Helotiales</taxon>
        <taxon>Mollisiaceae</taxon>
        <taxon>Mollisia</taxon>
    </lineage>
</organism>
<dbReference type="AlphaFoldDB" id="A0A194XUE0"/>
<gene>
    <name evidence="1" type="ORF">LY89DRAFT_744215</name>
</gene>
<sequence>MSNFGLALDSIGLFGSSTYNPRDFENKCVFVTMAYLQGLTADQFAINVQREGLYEANEGCGIGDIYDMLERQGVTKGPYLLRFNIPRIHSCLDRFTQVCGIIYSRPYGTSHCVTVRKTARDAQHRNGLKYICYQRETEGRDLTWDAEAGELEMIFSLYGRGSVHSIPPKKEDNIDSENCAP</sequence>
<keyword evidence="2" id="KW-1185">Reference proteome</keyword>
<evidence type="ECO:0000313" key="1">
    <source>
        <dbReference type="EMBL" id="KUJ23756.1"/>
    </source>
</evidence>
<dbReference type="EMBL" id="KQ947404">
    <property type="protein sequence ID" value="KUJ23756.1"/>
    <property type="molecule type" value="Genomic_DNA"/>
</dbReference>
<dbReference type="Proteomes" id="UP000070700">
    <property type="component" value="Unassembled WGS sequence"/>
</dbReference>
<dbReference type="GeneID" id="28830753"/>